<evidence type="ECO:0000313" key="2">
    <source>
        <dbReference type="Proteomes" id="UP000612893"/>
    </source>
</evidence>
<protein>
    <submittedName>
        <fullName evidence="1">Uncharacterized protein</fullName>
    </submittedName>
</protein>
<dbReference type="RefSeq" id="WP_338200155.1">
    <property type="nucleotide sequence ID" value="NZ_JAEKNR010000074.1"/>
</dbReference>
<name>A0A934JZD7_9BACT</name>
<sequence length="65" mass="6346">MEAETKNSEGRQLALRLALAVLLASAGITVSGATAAAFTTSAQQPVAAVVAAPAPGSGHAGDRFP</sequence>
<evidence type="ECO:0000313" key="1">
    <source>
        <dbReference type="EMBL" id="MBJ7597717.1"/>
    </source>
</evidence>
<dbReference type="EMBL" id="JAEKNR010000074">
    <property type="protein sequence ID" value="MBJ7597717.1"/>
    <property type="molecule type" value="Genomic_DNA"/>
</dbReference>
<accession>A0A934JZD7</accession>
<gene>
    <name evidence="1" type="ORF">JF922_06490</name>
</gene>
<dbReference type="AlphaFoldDB" id="A0A934JZD7"/>
<dbReference type="Proteomes" id="UP000612893">
    <property type="component" value="Unassembled WGS sequence"/>
</dbReference>
<comment type="caution">
    <text evidence="1">The sequence shown here is derived from an EMBL/GenBank/DDBJ whole genome shotgun (WGS) entry which is preliminary data.</text>
</comment>
<reference evidence="1" key="1">
    <citation type="submission" date="2020-10" db="EMBL/GenBank/DDBJ databases">
        <title>Ca. Dormibacterota MAGs.</title>
        <authorList>
            <person name="Montgomery K."/>
        </authorList>
    </citation>
    <scope>NUCLEOTIDE SEQUENCE [LARGE SCALE GENOMIC DNA]</scope>
    <source>
        <strain evidence="1">SC8812_S17_10</strain>
    </source>
</reference>
<keyword evidence="2" id="KW-1185">Reference proteome</keyword>
<proteinExistence type="predicted"/>
<organism evidence="1 2">
    <name type="scientific">Candidatus Nephthysia bennettiae</name>
    <dbReference type="NCBI Taxonomy" id="3127016"/>
    <lineage>
        <taxon>Bacteria</taxon>
        <taxon>Bacillati</taxon>
        <taxon>Candidatus Dormiibacterota</taxon>
        <taxon>Candidatus Dormibacteria</taxon>
        <taxon>Candidatus Dormibacterales</taxon>
        <taxon>Candidatus Dormibacteraceae</taxon>
        <taxon>Candidatus Nephthysia</taxon>
    </lineage>
</organism>